<dbReference type="EMBL" id="QELB01000147">
    <property type="protein sequence ID" value="RKU91234.1"/>
    <property type="molecule type" value="Genomic_DNA"/>
</dbReference>
<gene>
    <name evidence="2" type="ORF">DB721_08980</name>
</gene>
<reference evidence="2 3" key="1">
    <citation type="submission" date="2018-04" db="EMBL/GenBank/DDBJ databases">
        <title>Complete genome sequences of Helicobacter pylori.</title>
        <authorList>
            <person name="Palau M."/>
            <person name="Minana-Galbis D."/>
        </authorList>
    </citation>
    <scope>NUCLEOTIDE SEQUENCE [LARGE SCALE GENOMIC DNA]</scope>
    <source>
        <strain evidence="2 3">B518</strain>
    </source>
</reference>
<dbReference type="AlphaFoldDB" id="A0A7Z6SQQ2"/>
<name>A0A7Z6SQQ2_HELPX</name>
<proteinExistence type="predicted"/>
<dbReference type="Proteomes" id="UP000272192">
    <property type="component" value="Unassembled WGS sequence"/>
</dbReference>
<feature type="compositionally biased region" description="Polar residues" evidence="1">
    <location>
        <begin position="56"/>
        <end position="74"/>
    </location>
</feature>
<accession>A0A7Z6SQQ2</accession>
<evidence type="ECO:0000256" key="1">
    <source>
        <dbReference type="SAM" id="MobiDB-lite"/>
    </source>
</evidence>
<protein>
    <recommendedName>
        <fullName evidence="4">Hac prophage II protein</fullName>
    </recommendedName>
</protein>
<feature type="compositionally biased region" description="Polar residues" evidence="1">
    <location>
        <begin position="31"/>
        <end position="44"/>
    </location>
</feature>
<evidence type="ECO:0000313" key="3">
    <source>
        <dbReference type="Proteomes" id="UP000272192"/>
    </source>
</evidence>
<evidence type="ECO:0000313" key="2">
    <source>
        <dbReference type="EMBL" id="RKU91234.1"/>
    </source>
</evidence>
<sequence>MRQEHETAASFKELQAITQAIQALKKGALKNATNQESERTQASANAKAHTPERTLKTSAQTSENANASDPTQQSALKLKATAHAKKGRLNPTKKAFSERQITAFRDNSQESERTLKEYAESETEQGKKSNLKAEPSNKAFKPGLATHQENQKGGKNEA</sequence>
<comment type="caution">
    <text evidence="2">The sequence shown here is derived from an EMBL/GenBank/DDBJ whole genome shotgun (WGS) entry which is preliminary data.</text>
</comment>
<feature type="compositionally biased region" description="Basic and acidic residues" evidence="1">
    <location>
        <begin position="107"/>
        <end position="127"/>
    </location>
</feature>
<evidence type="ECO:0008006" key="4">
    <source>
        <dbReference type="Google" id="ProtNLM"/>
    </source>
</evidence>
<organism evidence="2 3">
    <name type="scientific">Helicobacter pylori</name>
    <name type="common">Campylobacter pylori</name>
    <dbReference type="NCBI Taxonomy" id="210"/>
    <lineage>
        <taxon>Bacteria</taxon>
        <taxon>Pseudomonadati</taxon>
        <taxon>Campylobacterota</taxon>
        <taxon>Epsilonproteobacteria</taxon>
        <taxon>Campylobacterales</taxon>
        <taxon>Helicobacteraceae</taxon>
        <taxon>Helicobacter</taxon>
    </lineage>
</organism>
<feature type="region of interest" description="Disordered" evidence="1">
    <location>
        <begin position="30"/>
        <end position="158"/>
    </location>
</feature>
<feature type="compositionally biased region" description="Basic and acidic residues" evidence="1">
    <location>
        <begin position="149"/>
        <end position="158"/>
    </location>
</feature>